<organism evidence="2 3">
    <name type="scientific">Extibacter muris</name>
    <dbReference type="NCBI Taxonomy" id="1796622"/>
    <lineage>
        <taxon>Bacteria</taxon>
        <taxon>Bacillati</taxon>
        <taxon>Bacillota</taxon>
        <taxon>Clostridia</taxon>
        <taxon>Lachnospirales</taxon>
        <taxon>Lachnospiraceae</taxon>
        <taxon>Extibacter</taxon>
    </lineage>
</organism>
<dbReference type="Proteomes" id="UP000295710">
    <property type="component" value="Unassembled WGS sequence"/>
</dbReference>
<dbReference type="EMBL" id="SMMX01000001">
    <property type="protein sequence ID" value="TDA23409.1"/>
    <property type="molecule type" value="Genomic_DNA"/>
</dbReference>
<keyword evidence="1" id="KW-1133">Transmembrane helix</keyword>
<feature type="transmembrane region" description="Helical" evidence="1">
    <location>
        <begin position="115"/>
        <end position="137"/>
    </location>
</feature>
<keyword evidence="1" id="KW-0812">Transmembrane</keyword>
<name>A0A4R4FL87_9FIRM</name>
<keyword evidence="3" id="KW-1185">Reference proteome</keyword>
<dbReference type="RefSeq" id="WP_132274247.1">
    <property type="nucleotide sequence ID" value="NZ_JAOBST010000054.1"/>
</dbReference>
<accession>A0A4R4FL87</accession>
<proteinExistence type="predicted"/>
<dbReference type="AlphaFoldDB" id="A0A4R4FL87"/>
<keyword evidence="1" id="KW-0472">Membrane</keyword>
<dbReference type="GO" id="GO:0030436">
    <property type="term" value="P:asexual sporulation"/>
    <property type="evidence" value="ECO:0007669"/>
    <property type="project" value="InterPro"/>
</dbReference>
<evidence type="ECO:0000256" key="1">
    <source>
        <dbReference type="SAM" id="Phobius"/>
    </source>
</evidence>
<dbReference type="GO" id="GO:0006508">
    <property type="term" value="P:proteolysis"/>
    <property type="evidence" value="ECO:0007669"/>
    <property type="project" value="InterPro"/>
</dbReference>
<sequence length="260" mass="29200">MYYELYIDVFFLVNFMMDFILLQITRRILKCSATHGRICLGAAAGALLTCAVVIVPIPYAFIKFILFHGLVNIVMLKAGLKISWDRTFVKAYVVLYISGILVGGVFEYLRQYMKIGSLFFALAVVSYYAVLGIWNFLSYLSRLKEYRCEAVLYKDEKMCRVEAVIDTGNSLKDAVTGKPVSIVDESVVKALTEAALPDGIRYIPYHSVGKESGVMPVITLDKMCVCQKNEKWIERPLIGICDGHVASDGAYRMILNPDIL</sequence>
<evidence type="ECO:0000313" key="2">
    <source>
        <dbReference type="EMBL" id="TDA23409.1"/>
    </source>
</evidence>
<feature type="transmembrane region" description="Helical" evidence="1">
    <location>
        <begin position="92"/>
        <end position="109"/>
    </location>
</feature>
<gene>
    <name evidence="2" type="ORF">E1963_01345</name>
</gene>
<protein>
    <submittedName>
        <fullName evidence="2">Sporulation factor SpoIIGA</fullName>
    </submittedName>
</protein>
<evidence type="ECO:0000313" key="3">
    <source>
        <dbReference type="Proteomes" id="UP000295710"/>
    </source>
</evidence>
<dbReference type="InterPro" id="IPR005081">
    <property type="entry name" value="SpoIIGA"/>
</dbReference>
<reference evidence="2 3" key="1">
    <citation type="journal article" date="2016" name="Nat. Microbiol.">
        <title>The Mouse Intestinal Bacterial Collection (miBC) provides host-specific insight into cultured diversity and functional potential of the gut microbiota.</title>
        <authorList>
            <person name="Lagkouvardos I."/>
            <person name="Pukall R."/>
            <person name="Abt B."/>
            <person name="Foesel B.U."/>
            <person name="Meier-Kolthoff J.P."/>
            <person name="Kumar N."/>
            <person name="Bresciani A."/>
            <person name="Martinez I."/>
            <person name="Just S."/>
            <person name="Ziegler C."/>
            <person name="Brugiroux S."/>
            <person name="Garzetti D."/>
            <person name="Wenning M."/>
            <person name="Bui T.P."/>
            <person name="Wang J."/>
            <person name="Hugenholtz F."/>
            <person name="Plugge C.M."/>
            <person name="Peterson D.A."/>
            <person name="Hornef M.W."/>
            <person name="Baines J.F."/>
            <person name="Smidt H."/>
            <person name="Walter J."/>
            <person name="Kristiansen K."/>
            <person name="Nielsen H.B."/>
            <person name="Haller D."/>
            <person name="Overmann J."/>
            <person name="Stecher B."/>
            <person name="Clavel T."/>
        </authorList>
    </citation>
    <scope>NUCLEOTIDE SEQUENCE [LARGE SCALE GENOMIC DNA]</scope>
    <source>
        <strain evidence="2 3">DSM 28560</strain>
    </source>
</reference>
<dbReference type="GO" id="GO:0004190">
    <property type="term" value="F:aspartic-type endopeptidase activity"/>
    <property type="evidence" value="ECO:0007669"/>
    <property type="project" value="InterPro"/>
</dbReference>
<feature type="transmembrane region" description="Helical" evidence="1">
    <location>
        <begin position="6"/>
        <end position="24"/>
    </location>
</feature>
<dbReference type="Pfam" id="PF03419">
    <property type="entry name" value="Peptidase_U4"/>
    <property type="match status" value="1"/>
</dbReference>
<comment type="caution">
    <text evidence="2">The sequence shown here is derived from an EMBL/GenBank/DDBJ whole genome shotgun (WGS) entry which is preliminary data.</text>
</comment>